<protein>
    <submittedName>
        <fullName evidence="5">DUF4789 domain-containing protein</fullName>
    </submittedName>
</protein>
<name>A0A0M3K173_ANISI</name>
<keyword evidence="2" id="KW-0812">Transmembrane</keyword>
<accession>A0A0M3K173</accession>
<feature type="compositionally biased region" description="Basic and acidic residues" evidence="1">
    <location>
        <begin position="80"/>
        <end position="97"/>
    </location>
</feature>
<reference evidence="5" key="1">
    <citation type="submission" date="2017-02" db="UniProtKB">
        <authorList>
            <consortium name="WormBaseParasite"/>
        </authorList>
    </citation>
    <scope>IDENTIFICATION</scope>
</reference>
<reference evidence="3 4" key="2">
    <citation type="submission" date="2018-11" db="EMBL/GenBank/DDBJ databases">
        <authorList>
            <consortium name="Pathogen Informatics"/>
        </authorList>
    </citation>
    <scope>NUCLEOTIDE SEQUENCE [LARGE SCALE GENOMIC DNA]</scope>
</reference>
<sequence>MEKNEGGNKTPNAVSETPGTATQGDSGSRPRTPEVGLSPALSPATSQSQKDGGTPANSIGSSVKSGESSFKGDWADQVAPDDRMDDKSLPEPGYLDKEIGEETEKRISPLIRNRKVRYLTVINFFLSALNIILMLILVALLIHFIVLLIKRQDALGTIKMPCLYRFGDWSECSAECWNETSGQEEPFMVRKVRPETIVQARGGYPPCPLDLAQSEDRAPCNFYKCPKKLSEYPIDRNNCYYNDINKGEKGGCYAIRKLPLDEYRLIEIDTHLTETCPCPDLIP</sequence>
<feature type="transmembrane region" description="Helical" evidence="2">
    <location>
        <begin position="116"/>
        <end position="149"/>
    </location>
</feature>
<evidence type="ECO:0000313" key="5">
    <source>
        <dbReference type="WBParaSite" id="ASIM_0001460601-mRNA-1"/>
    </source>
</evidence>
<evidence type="ECO:0000313" key="3">
    <source>
        <dbReference type="EMBL" id="VDK51218.1"/>
    </source>
</evidence>
<gene>
    <name evidence="3" type="ORF">ASIM_LOCUS14016</name>
</gene>
<proteinExistence type="predicted"/>
<feature type="compositionally biased region" description="Polar residues" evidence="1">
    <location>
        <begin position="7"/>
        <end position="26"/>
    </location>
</feature>
<feature type="compositionally biased region" description="Polar residues" evidence="1">
    <location>
        <begin position="43"/>
        <end position="57"/>
    </location>
</feature>
<dbReference type="AlphaFoldDB" id="A0A0M3K173"/>
<dbReference type="Proteomes" id="UP000267096">
    <property type="component" value="Unassembled WGS sequence"/>
</dbReference>
<organism evidence="5">
    <name type="scientific">Anisakis simplex</name>
    <name type="common">Herring worm</name>
    <dbReference type="NCBI Taxonomy" id="6269"/>
    <lineage>
        <taxon>Eukaryota</taxon>
        <taxon>Metazoa</taxon>
        <taxon>Ecdysozoa</taxon>
        <taxon>Nematoda</taxon>
        <taxon>Chromadorea</taxon>
        <taxon>Rhabditida</taxon>
        <taxon>Spirurina</taxon>
        <taxon>Ascaridomorpha</taxon>
        <taxon>Ascaridoidea</taxon>
        <taxon>Anisakidae</taxon>
        <taxon>Anisakis</taxon>
        <taxon>Anisakis simplex complex</taxon>
    </lineage>
</organism>
<evidence type="ECO:0000256" key="2">
    <source>
        <dbReference type="SAM" id="Phobius"/>
    </source>
</evidence>
<keyword evidence="4" id="KW-1185">Reference proteome</keyword>
<dbReference type="EMBL" id="UYRR01031581">
    <property type="protein sequence ID" value="VDK51218.1"/>
    <property type="molecule type" value="Genomic_DNA"/>
</dbReference>
<dbReference type="WBParaSite" id="ASIM_0001460601-mRNA-1">
    <property type="protein sequence ID" value="ASIM_0001460601-mRNA-1"/>
    <property type="gene ID" value="ASIM_0001460601"/>
</dbReference>
<evidence type="ECO:0000256" key="1">
    <source>
        <dbReference type="SAM" id="MobiDB-lite"/>
    </source>
</evidence>
<keyword evidence="2" id="KW-1133">Transmembrane helix</keyword>
<feature type="region of interest" description="Disordered" evidence="1">
    <location>
        <begin position="1"/>
        <end position="97"/>
    </location>
</feature>
<feature type="compositionally biased region" description="Low complexity" evidence="1">
    <location>
        <begin position="58"/>
        <end position="72"/>
    </location>
</feature>
<dbReference type="OrthoDB" id="5875228at2759"/>
<keyword evidence="2" id="KW-0472">Membrane</keyword>
<evidence type="ECO:0000313" key="4">
    <source>
        <dbReference type="Proteomes" id="UP000267096"/>
    </source>
</evidence>